<dbReference type="PANTHER" id="PTHR14209">
    <property type="entry name" value="ISOAMYL ACETATE-HYDROLYZING ESTERASE 1"/>
    <property type="match status" value="1"/>
</dbReference>
<protein>
    <submittedName>
        <fullName evidence="2">GDSL esterase/lipase</fullName>
    </submittedName>
</protein>
<organism evidence="2 3">
    <name type="scientific">Neolecta irregularis (strain DAH-3)</name>
    <dbReference type="NCBI Taxonomy" id="1198029"/>
    <lineage>
        <taxon>Eukaryota</taxon>
        <taxon>Fungi</taxon>
        <taxon>Dikarya</taxon>
        <taxon>Ascomycota</taxon>
        <taxon>Taphrinomycotina</taxon>
        <taxon>Neolectales</taxon>
        <taxon>Neolectaceae</taxon>
        <taxon>Neolecta</taxon>
    </lineage>
</organism>
<evidence type="ECO:0000259" key="1">
    <source>
        <dbReference type="Pfam" id="PF13472"/>
    </source>
</evidence>
<dbReference type="EMBL" id="LXFE01001113">
    <property type="protein sequence ID" value="OLL23905.1"/>
    <property type="molecule type" value="Genomic_DNA"/>
</dbReference>
<feature type="domain" description="SGNH hydrolase-type esterase" evidence="1">
    <location>
        <begin position="23"/>
        <end position="211"/>
    </location>
</feature>
<dbReference type="OMA" id="VIWPKVI"/>
<accession>A0A1U7LMM6</accession>
<gene>
    <name evidence="2" type="ORF">NEOLI_002545</name>
</gene>
<keyword evidence="3" id="KW-1185">Reference proteome</keyword>
<evidence type="ECO:0000313" key="2">
    <source>
        <dbReference type="EMBL" id="OLL23905.1"/>
    </source>
</evidence>
<reference evidence="2 3" key="1">
    <citation type="submission" date="2016-04" db="EMBL/GenBank/DDBJ databases">
        <title>Evolutionary innovation and constraint leading to complex multicellularity in the Ascomycota.</title>
        <authorList>
            <person name="Cisse O."/>
            <person name="Nguyen A."/>
            <person name="Hewitt D.A."/>
            <person name="Jedd G."/>
            <person name="Stajich J.E."/>
        </authorList>
    </citation>
    <scope>NUCLEOTIDE SEQUENCE [LARGE SCALE GENOMIC DNA]</scope>
    <source>
        <strain evidence="2 3">DAH-3</strain>
    </source>
</reference>
<comment type="caution">
    <text evidence="2">The sequence shown here is derived from an EMBL/GenBank/DDBJ whole genome shotgun (WGS) entry which is preliminary data.</text>
</comment>
<dbReference type="InterPro" id="IPR036514">
    <property type="entry name" value="SGNH_hydro_sf"/>
</dbReference>
<dbReference type="Pfam" id="PF13472">
    <property type="entry name" value="Lipase_GDSL_2"/>
    <property type="match status" value="1"/>
</dbReference>
<dbReference type="SUPFAM" id="SSF52266">
    <property type="entry name" value="SGNH hydrolase"/>
    <property type="match status" value="1"/>
</dbReference>
<dbReference type="CDD" id="cd01838">
    <property type="entry name" value="Isoamyl_acetate_hydrolase_like"/>
    <property type="match status" value="1"/>
</dbReference>
<dbReference type="OrthoDB" id="671439at2759"/>
<name>A0A1U7LMM6_NEOID</name>
<dbReference type="PANTHER" id="PTHR14209:SF19">
    <property type="entry name" value="ISOAMYL ACETATE-HYDROLYZING ESTERASE 1 HOMOLOG"/>
    <property type="match status" value="1"/>
</dbReference>
<dbReference type="InterPro" id="IPR045136">
    <property type="entry name" value="Iah1-like"/>
</dbReference>
<sequence length="252" mass="28245">MADNLQDMIGACNPELFGYVSALEFSYSRRLDVVCRGFSGWGTHFALRAISLQMRVLPANTHGSKTRLLIIFFGANDACVPGTDQYVSKDRFQDNLSYMVNYKALHEHNPNIRILLVGPPPICAHRSGDKDKENGRLPRRTAQRTREYAIAAKDAAQKLGVPYVDLWTTFMQEICWKEGDPLIGDLTEPRSKHLGELLPDGLHPSGEGYRVIFAALMESIHENFSELVPEALEFTIPPWDKLECPADLALVS</sequence>
<proteinExistence type="predicted"/>
<dbReference type="AlphaFoldDB" id="A0A1U7LMM6"/>
<dbReference type="Proteomes" id="UP000186594">
    <property type="component" value="Unassembled WGS sequence"/>
</dbReference>
<dbReference type="Gene3D" id="3.40.50.1110">
    <property type="entry name" value="SGNH hydrolase"/>
    <property type="match status" value="1"/>
</dbReference>
<dbReference type="STRING" id="1198029.A0A1U7LMM6"/>
<dbReference type="InterPro" id="IPR013830">
    <property type="entry name" value="SGNH_hydro"/>
</dbReference>
<evidence type="ECO:0000313" key="3">
    <source>
        <dbReference type="Proteomes" id="UP000186594"/>
    </source>
</evidence>